<dbReference type="EMBL" id="CP040098">
    <property type="protein sequence ID" value="QCQ21769.1"/>
    <property type="molecule type" value="Genomic_DNA"/>
</dbReference>
<dbReference type="GO" id="GO:0005886">
    <property type="term" value="C:plasma membrane"/>
    <property type="evidence" value="ECO:0007669"/>
    <property type="project" value="UniProtKB-SubCell"/>
</dbReference>
<dbReference type="SUPFAM" id="SSF47364">
    <property type="entry name" value="Domain of the SRP/SRP receptor G-proteins"/>
    <property type="match status" value="1"/>
</dbReference>
<dbReference type="KEGG" id="dax:FDQ92_05975"/>
<evidence type="ECO:0000256" key="5">
    <source>
        <dbReference type="ARBA" id="ARBA00023134"/>
    </source>
</evidence>
<name>A0A4P8L1U9_9BACT</name>
<gene>
    <name evidence="10 13" type="primary">ftsY</name>
    <name evidence="13" type="ORF">FDQ92_05975</name>
</gene>
<dbReference type="EC" id="3.6.5.4" evidence="10"/>
<evidence type="ECO:0000256" key="3">
    <source>
        <dbReference type="ARBA" id="ARBA00022741"/>
    </source>
</evidence>
<feature type="compositionally biased region" description="Basic residues" evidence="11">
    <location>
        <begin position="1"/>
        <end position="10"/>
    </location>
</feature>
<dbReference type="InterPro" id="IPR004390">
    <property type="entry name" value="SR_rcpt_FtsY"/>
</dbReference>
<keyword evidence="6 10" id="KW-0472">Membrane</keyword>
<dbReference type="InterPro" id="IPR013822">
    <property type="entry name" value="Signal_recog_particl_SRP54_hlx"/>
</dbReference>
<reference evidence="13 14" key="1">
    <citation type="submission" date="2019-05" db="EMBL/GenBank/DDBJ databases">
        <title>The Complete Genome Sequence of the n-alkane-degrading Desulfoglaeba alkanexedens ALDC reveals multiple alkylsuccinate synthase gene clusters.</title>
        <authorList>
            <person name="Callaghan A.V."/>
            <person name="Davidova I.A."/>
            <person name="Duncan K.E."/>
            <person name="Morris B."/>
            <person name="McInerney M.J."/>
        </authorList>
    </citation>
    <scope>NUCLEOTIDE SEQUENCE [LARGE SCALE GENOMIC DNA]</scope>
    <source>
        <strain evidence="13 14">ALDC</strain>
    </source>
</reference>
<comment type="function">
    <text evidence="9">Involved in targeting and insertion of nascent membrane proteins into the cytoplasmic membrane. Acts as a receptor for the complex formed by the signal recognition particle (SRP) and the ribosome-nascent chain (RNC). Interaction with SRP-RNC leads to the transfer of the RNC complex to the Sec translocase for insertion into the membrane, the hydrolysis of GTP by both Ffh and FtsY, and the dissociation of the SRP-FtsY complex into the individual components.</text>
</comment>
<evidence type="ECO:0000313" key="14">
    <source>
        <dbReference type="Proteomes" id="UP000298602"/>
    </source>
</evidence>
<dbReference type="Pfam" id="PF00448">
    <property type="entry name" value="SRP54"/>
    <property type="match status" value="1"/>
</dbReference>
<evidence type="ECO:0000259" key="12">
    <source>
        <dbReference type="PROSITE" id="PS00300"/>
    </source>
</evidence>
<keyword evidence="5 10" id="KW-0342">GTP-binding</keyword>
<dbReference type="GO" id="GO:0006614">
    <property type="term" value="P:SRP-dependent cotranslational protein targeting to membrane"/>
    <property type="evidence" value="ECO:0007669"/>
    <property type="project" value="InterPro"/>
</dbReference>
<keyword evidence="2 10" id="KW-0963">Cytoplasm</keyword>
<comment type="subcellular location">
    <subcellularLocation>
        <location evidence="10">Cell membrane</location>
        <topology evidence="10">Peripheral membrane protein</topology>
        <orientation evidence="10">Cytoplasmic side</orientation>
    </subcellularLocation>
    <subcellularLocation>
        <location evidence="10">Cytoplasm</location>
    </subcellularLocation>
</comment>
<dbReference type="GO" id="GO:0005525">
    <property type="term" value="F:GTP binding"/>
    <property type="evidence" value="ECO:0007669"/>
    <property type="project" value="UniProtKB-UniRule"/>
</dbReference>
<evidence type="ECO:0000313" key="13">
    <source>
        <dbReference type="EMBL" id="QCQ21769.1"/>
    </source>
</evidence>
<organism evidence="13 14">
    <name type="scientific">Desulfoglaeba alkanexedens ALDC</name>
    <dbReference type="NCBI Taxonomy" id="980445"/>
    <lineage>
        <taxon>Bacteria</taxon>
        <taxon>Pseudomonadati</taxon>
        <taxon>Thermodesulfobacteriota</taxon>
        <taxon>Syntrophobacteria</taxon>
        <taxon>Syntrophobacterales</taxon>
        <taxon>Syntrophobacteraceae</taxon>
        <taxon>Desulfoglaeba</taxon>
    </lineage>
</organism>
<dbReference type="RefSeq" id="WP_137423738.1">
    <property type="nucleotide sequence ID" value="NZ_CP040098.1"/>
</dbReference>
<dbReference type="Proteomes" id="UP000298602">
    <property type="component" value="Chromosome"/>
</dbReference>
<dbReference type="InterPro" id="IPR042101">
    <property type="entry name" value="SRP54_N_sf"/>
</dbReference>
<feature type="binding site" evidence="10">
    <location>
        <begin position="348"/>
        <end position="351"/>
    </location>
    <ligand>
        <name>GTP</name>
        <dbReference type="ChEBI" id="CHEBI:37565"/>
    </ligand>
</feature>
<dbReference type="SUPFAM" id="SSF52540">
    <property type="entry name" value="P-loop containing nucleoside triphosphate hydrolases"/>
    <property type="match status" value="1"/>
</dbReference>
<dbReference type="PANTHER" id="PTHR43134:SF1">
    <property type="entry name" value="SIGNAL RECOGNITION PARTICLE RECEPTOR SUBUNIT ALPHA"/>
    <property type="match status" value="1"/>
</dbReference>
<proteinExistence type="inferred from homology"/>
<dbReference type="AlphaFoldDB" id="A0A4P8L1U9"/>
<evidence type="ECO:0000256" key="8">
    <source>
        <dbReference type="ARBA" id="ARBA00048027"/>
    </source>
</evidence>
<dbReference type="InterPro" id="IPR003593">
    <property type="entry name" value="AAA+_ATPase"/>
</dbReference>
<dbReference type="CDD" id="cd17874">
    <property type="entry name" value="FtsY"/>
    <property type="match status" value="1"/>
</dbReference>
<evidence type="ECO:0000256" key="7">
    <source>
        <dbReference type="ARBA" id="ARBA00023170"/>
    </source>
</evidence>
<reference evidence="13 14" key="2">
    <citation type="submission" date="2019-05" db="EMBL/GenBank/DDBJ databases">
        <authorList>
            <person name="Suflita J.M."/>
            <person name="Marks C.R."/>
        </authorList>
    </citation>
    <scope>NUCLEOTIDE SEQUENCE [LARGE SCALE GENOMIC DNA]</scope>
    <source>
        <strain evidence="13 14">ALDC</strain>
    </source>
</reference>
<dbReference type="SMART" id="SM00962">
    <property type="entry name" value="SRP54"/>
    <property type="match status" value="1"/>
</dbReference>
<evidence type="ECO:0000256" key="11">
    <source>
        <dbReference type="SAM" id="MobiDB-lite"/>
    </source>
</evidence>
<feature type="binding site" evidence="10">
    <location>
        <begin position="284"/>
        <end position="288"/>
    </location>
    <ligand>
        <name>GTP</name>
        <dbReference type="ChEBI" id="CHEBI:37565"/>
    </ligand>
</feature>
<dbReference type="Pfam" id="PF02881">
    <property type="entry name" value="SRP54_N"/>
    <property type="match status" value="1"/>
</dbReference>
<dbReference type="InterPro" id="IPR027417">
    <property type="entry name" value="P-loop_NTPase"/>
</dbReference>
<evidence type="ECO:0000256" key="4">
    <source>
        <dbReference type="ARBA" id="ARBA00022801"/>
    </source>
</evidence>
<dbReference type="GO" id="GO:0005047">
    <property type="term" value="F:signal recognition particle binding"/>
    <property type="evidence" value="ECO:0007669"/>
    <property type="project" value="TreeGrafter"/>
</dbReference>
<dbReference type="InterPro" id="IPR036225">
    <property type="entry name" value="SRP/SRP_N"/>
</dbReference>
<keyword evidence="1 10" id="KW-1003">Cell membrane</keyword>
<evidence type="ECO:0000256" key="6">
    <source>
        <dbReference type="ARBA" id="ARBA00023136"/>
    </source>
</evidence>
<keyword evidence="4 10" id="KW-0378">Hydrolase</keyword>
<feature type="region of interest" description="Disordered" evidence="11">
    <location>
        <begin position="1"/>
        <end position="86"/>
    </location>
</feature>
<protein>
    <recommendedName>
        <fullName evidence="10">Signal recognition particle receptor FtsY</fullName>
        <shortName evidence="10">SRP receptor</shortName>
        <ecNumber evidence="10">3.6.5.4</ecNumber>
    </recommendedName>
</protein>
<dbReference type="Gene3D" id="1.20.120.140">
    <property type="entry name" value="Signal recognition particle SRP54, nucleotide-binding domain"/>
    <property type="match status" value="1"/>
</dbReference>
<accession>A0A4P8L1U9</accession>
<dbReference type="GO" id="GO:0005737">
    <property type="term" value="C:cytoplasm"/>
    <property type="evidence" value="ECO:0007669"/>
    <property type="project" value="UniProtKB-SubCell"/>
</dbReference>
<feature type="binding site" evidence="10">
    <location>
        <begin position="202"/>
        <end position="209"/>
    </location>
    <ligand>
        <name>GTP</name>
        <dbReference type="ChEBI" id="CHEBI:37565"/>
    </ligand>
</feature>
<dbReference type="PROSITE" id="PS00300">
    <property type="entry name" value="SRP54"/>
    <property type="match status" value="1"/>
</dbReference>
<dbReference type="PANTHER" id="PTHR43134">
    <property type="entry name" value="SIGNAL RECOGNITION PARTICLE RECEPTOR SUBUNIT ALPHA"/>
    <property type="match status" value="1"/>
</dbReference>
<keyword evidence="14" id="KW-1185">Reference proteome</keyword>
<dbReference type="GO" id="GO:0003924">
    <property type="term" value="F:GTPase activity"/>
    <property type="evidence" value="ECO:0007669"/>
    <property type="project" value="UniProtKB-UniRule"/>
</dbReference>
<feature type="domain" description="SRP54-type proteins GTP-binding" evidence="12">
    <location>
        <begin position="369"/>
        <end position="382"/>
    </location>
</feature>
<dbReference type="NCBIfam" id="TIGR00064">
    <property type="entry name" value="ftsY"/>
    <property type="match status" value="1"/>
</dbReference>
<comment type="catalytic activity">
    <reaction evidence="8 10">
        <text>GTP + H2O = GDP + phosphate + H(+)</text>
        <dbReference type="Rhea" id="RHEA:19669"/>
        <dbReference type="ChEBI" id="CHEBI:15377"/>
        <dbReference type="ChEBI" id="CHEBI:15378"/>
        <dbReference type="ChEBI" id="CHEBI:37565"/>
        <dbReference type="ChEBI" id="CHEBI:43474"/>
        <dbReference type="ChEBI" id="CHEBI:58189"/>
        <dbReference type="EC" id="3.6.5.4"/>
    </reaction>
</comment>
<evidence type="ECO:0000256" key="2">
    <source>
        <dbReference type="ARBA" id="ARBA00022490"/>
    </source>
</evidence>
<evidence type="ECO:0000256" key="1">
    <source>
        <dbReference type="ARBA" id="ARBA00022475"/>
    </source>
</evidence>
<dbReference type="FunFam" id="1.20.120.140:FF:000002">
    <property type="entry name" value="Signal recognition particle receptor FtsY"/>
    <property type="match status" value="1"/>
</dbReference>
<dbReference type="OrthoDB" id="9804720at2"/>
<keyword evidence="3 10" id="KW-0547">Nucleotide-binding</keyword>
<dbReference type="FunFam" id="3.40.50.300:FF:000053">
    <property type="entry name" value="Signal recognition particle receptor FtsY"/>
    <property type="match status" value="1"/>
</dbReference>
<dbReference type="Gene3D" id="3.40.50.300">
    <property type="entry name" value="P-loop containing nucleotide triphosphate hydrolases"/>
    <property type="match status" value="1"/>
</dbReference>
<keyword evidence="7 10" id="KW-0675">Receptor</keyword>
<dbReference type="InterPro" id="IPR000897">
    <property type="entry name" value="SRP54_GTPase_dom"/>
</dbReference>
<comment type="subunit">
    <text evidence="10">Part of the signal recognition particle protein translocation system, which is composed of SRP and FtsY.</text>
</comment>
<dbReference type="HAMAP" id="MF_00920">
    <property type="entry name" value="FtsY"/>
    <property type="match status" value="1"/>
</dbReference>
<dbReference type="SMART" id="SM00963">
    <property type="entry name" value="SRP54_N"/>
    <property type="match status" value="1"/>
</dbReference>
<evidence type="ECO:0000256" key="10">
    <source>
        <dbReference type="HAMAP-Rule" id="MF_00920"/>
    </source>
</evidence>
<feature type="compositionally biased region" description="Basic and acidic residues" evidence="11">
    <location>
        <begin position="74"/>
        <end position="86"/>
    </location>
</feature>
<comment type="similarity">
    <text evidence="10">Belongs to the GTP-binding SRP family. FtsY subfamily.</text>
</comment>
<sequence length="395" mass="43000">MITWFKRKRRAEMDEACSESDGRAAGEDAVLPETAAAPGEYDPGAAKDAGVLPRGSGSRSDAFPDVVPDDGDPEKEVPVAEEGAGERGELLRRGHFFPKLRERLQKTRERLADRVDRLVLGKKHIDDELLEELEEILITSDLGVSATRFLLEQVSERVRRNELKDPARLQEELRSAVARLLQVPAPPWDPAAARPFVILVVGVNGVGKTTTIGKLAHRLKGDGFQPLLVAGDTFRAAAIEQLVLWGERIGAPVVRQKHGADPSAVAFDALEAATSRDVDVVILDTAGRMHTKVNLMEEIKKVHRVIQKKMPGAPHEILLVLDATTGQNALSQARLFKDTVGVTGLVLTKLDGTAKGGVIVPVCHELQLPVRFIGVGEKVEDLRPFDPGEFARAIV</sequence>
<evidence type="ECO:0000256" key="9">
    <source>
        <dbReference type="ARBA" id="ARBA00053570"/>
    </source>
</evidence>
<dbReference type="SMART" id="SM00382">
    <property type="entry name" value="AAA"/>
    <property type="match status" value="1"/>
</dbReference>